<keyword evidence="2" id="KW-0732">Signal</keyword>
<feature type="chain" id="PRO_5025401775" evidence="2">
    <location>
        <begin position="21"/>
        <end position="143"/>
    </location>
</feature>
<feature type="signal peptide" evidence="2">
    <location>
        <begin position="1"/>
        <end position="20"/>
    </location>
</feature>
<evidence type="ECO:0000313" key="4">
    <source>
        <dbReference type="Proteomes" id="UP000469452"/>
    </source>
</evidence>
<name>A0A6A5AY55_APHAT</name>
<evidence type="ECO:0000256" key="1">
    <source>
        <dbReference type="SAM" id="MobiDB-lite"/>
    </source>
</evidence>
<reference evidence="3 4" key="1">
    <citation type="submission" date="2019-06" db="EMBL/GenBank/DDBJ databases">
        <title>Genomics analysis of Aphanomyces spp. identifies a new class of oomycete effector associated with host adaptation.</title>
        <authorList>
            <person name="Gaulin E."/>
        </authorList>
    </citation>
    <scope>NUCLEOTIDE SEQUENCE [LARGE SCALE GENOMIC DNA]</scope>
    <source>
        <strain evidence="3 4">E</strain>
    </source>
</reference>
<feature type="compositionally biased region" description="Polar residues" evidence="1">
    <location>
        <begin position="59"/>
        <end position="75"/>
    </location>
</feature>
<gene>
    <name evidence="3" type="ORF">AaE_000810</name>
</gene>
<evidence type="ECO:0000256" key="2">
    <source>
        <dbReference type="SAM" id="SignalP"/>
    </source>
</evidence>
<dbReference type="AlphaFoldDB" id="A0A6A5AY55"/>
<accession>A0A6A5AY55</accession>
<proteinExistence type="predicted"/>
<comment type="caution">
    <text evidence="3">The sequence shown here is derived from an EMBL/GenBank/DDBJ whole genome shotgun (WGS) entry which is preliminary data.</text>
</comment>
<dbReference type="VEuPathDB" id="FungiDB:H257_01918"/>
<dbReference type="Proteomes" id="UP000469452">
    <property type="component" value="Unassembled WGS sequence"/>
</dbReference>
<evidence type="ECO:0000313" key="3">
    <source>
        <dbReference type="EMBL" id="KAF0775489.1"/>
    </source>
</evidence>
<feature type="region of interest" description="Disordered" evidence="1">
    <location>
        <begin position="48"/>
        <end position="77"/>
    </location>
</feature>
<protein>
    <submittedName>
        <fullName evidence="3">Uncharacterized protein</fullName>
    </submittedName>
</protein>
<sequence length="143" mass="14473">MVSHVLVVLLCVVAWGHVEGATKVFRSGVPQSTAKEFVPMSGNVPVDSHTSYNYERGSQDTTSGQRSTGTASSPYENVLGGNNVGMLGGIGIGGEQAVLPSDNNFALQSSSPLGNVGGLGGGMLGHGLGYGLMNTPPGGFHGI</sequence>
<organism evidence="3 4">
    <name type="scientific">Aphanomyces astaci</name>
    <name type="common">Crayfish plague agent</name>
    <dbReference type="NCBI Taxonomy" id="112090"/>
    <lineage>
        <taxon>Eukaryota</taxon>
        <taxon>Sar</taxon>
        <taxon>Stramenopiles</taxon>
        <taxon>Oomycota</taxon>
        <taxon>Saprolegniomycetes</taxon>
        <taxon>Saprolegniales</taxon>
        <taxon>Verrucalvaceae</taxon>
        <taxon>Aphanomyces</taxon>
    </lineage>
</organism>
<dbReference type="EMBL" id="VJMI01001494">
    <property type="protein sequence ID" value="KAF0775489.1"/>
    <property type="molecule type" value="Genomic_DNA"/>
</dbReference>